<evidence type="ECO:0000256" key="1">
    <source>
        <dbReference type="SAM" id="Phobius"/>
    </source>
</evidence>
<dbReference type="RefSeq" id="WP_347308115.1">
    <property type="nucleotide sequence ID" value="NZ_JBAJEX010000004.1"/>
</dbReference>
<dbReference type="Pfam" id="PF10003">
    <property type="entry name" value="DUF2244"/>
    <property type="match status" value="1"/>
</dbReference>
<sequence length="140" mass="15684">MRPNCSLSPAGRRGFLFLIAIVTFAIALAFAWAGAWLVLPFAGLELGVLVWAFRELDRHAADYEVISIRGDTVAVERRVGSRVTRHEFNRYWVRLVLKRDAAGELALCLRSHGREVVLGRCLAAQARAALAQELRNHFNN</sequence>
<name>A0ABV0EGN1_9BURK</name>
<comment type="caution">
    <text evidence="2">The sequence shown here is derived from an EMBL/GenBank/DDBJ whole genome shotgun (WGS) entry which is preliminary data.</text>
</comment>
<protein>
    <submittedName>
        <fullName evidence="2">DUF2244 domain-containing protein</fullName>
    </submittedName>
</protein>
<dbReference type="EMBL" id="JBAJEX010000004">
    <property type="protein sequence ID" value="MEO1767007.1"/>
    <property type="molecule type" value="Genomic_DNA"/>
</dbReference>
<proteinExistence type="predicted"/>
<feature type="transmembrane region" description="Helical" evidence="1">
    <location>
        <begin position="15"/>
        <end position="39"/>
    </location>
</feature>
<keyword evidence="1" id="KW-0472">Membrane</keyword>
<dbReference type="InterPro" id="IPR019253">
    <property type="entry name" value="DUF2244_TM"/>
</dbReference>
<evidence type="ECO:0000313" key="3">
    <source>
        <dbReference type="Proteomes" id="UP001482231"/>
    </source>
</evidence>
<keyword evidence="1" id="KW-1133">Transmembrane helix</keyword>
<gene>
    <name evidence="2" type="ORF">V6E02_07270</name>
</gene>
<organism evidence="2 3">
    <name type="scientific">Thiobacter aerophilum</name>
    <dbReference type="NCBI Taxonomy" id="3121275"/>
    <lineage>
        <taxon>Bacteria</taxon>
        <taxon>Pseudomonadati</taxon>
        <taxon>Pseudomonadota</taxon>
        <taxon>Betaproteobacteria</taxon>
        <taxon>Burkholderiales</taxon>
        <taxon>Thiobacteraceae</taxon>
        <taxon>Thiobacter</taxon>
    </lineage>
</organism>
<dbReference type="Proteomes" id="UP001482231">
    <property type="component" value="Unassembled WGS sequence"/>
</dbReference>
<keyword evidence="1" id="KW-0812">Transmembrane</keyword>
<reference evidence="2 3" key="1">
    <citation type="submission" date="2024-02" db="EMBL/GenBank/DDBJ databases">
        <title>New thermophilic sulfur-oxidizing bacteria from a hot springs of the Uzon caldera (Kamchatka, Russia).</title>
        <authorList>
            <person name="Dukat A.M."/>
            <person name="Elcheninov A.G."/>
            <person name="Frolov E.N."/>
        </authorList>
    </citation>
    <scope>NUCLEOTIDE SEQUENCE [LARGE SCALE GENOMIC DNA]</scope>
    <source>
        <strain evidence="2 3">AK1</strain>
    </source>
</reference>
<keyword evidence="3" id="KW-1185">Reference proteome</keyword>
<evidence type="ECO:0000313" key="2">
    <source>
        <dbReference type="EMBL" id="MEO1767007.1"/>
    </source>
</evidence>
<accession>A0ABV0EGN1</accession>